<dbReference type="AlphaFoldDB" id="Q0AKZ6"/>
<gene>
    <name evidence="2" type="ordered locus">Mmar10_2765</name>
</gene>
<evidence type="ECO:0000313" key="3">
    <source>
        <dbReference type="Proteomes" id="UP000001964"/>
    </source>
</evidence>
<dbReference type="OrthoDB" id="4463518at2"/>
<dbReference type="KEGG" id="mmr:Mmar10_2765"/>
<accession>Q0AKZ6</accession>
<dbReference type="RefSeq" id="WP_011644691.1">
    <property type="nucleotide sequence ID" value="NC_008347.1"/>
</dbReference>
<organism evidence="2 3">
    <name type="scientific">Maricaulis maris (strain MCS10)</name>
    <name type="common">Caulobacter maris</name>
    <dbReference type="NCBI Taxonomy" id="394221"/>
    <lineage>
        <taxon>Bacteria</taxon>
        <taxon>Pseudomonadati</taxon>
        <taxon>Pseudomonadota</taxon>
        <taxon>Alphaproteobacteria</taxon>
        <taxon>Maricaulales</taxon>
        <taxon>Maricaulaceae</taxon>
        <taxon>Maricaulis</taxon>
    </lineage>
</organism>
<protein>
    <submittedName>
        <fullName evidence="2">Uncharacterized protein</fullName>
    </submittedName>
</protein>
<proteinExistence type="predicted"/>
<dbReference type="STRING" id="394221.Mmar10_2765"/>
<reference evidence="2 3" key="1">
    <citation type="submission" date="2006-08" db="EMBL/GenBank/DDBJ databases">
        <title>Complete sequence of Maricaulis maris MCS10.</title>
        <authorList>
            <consortium name="US DOE Joint Genome Institute"/>
            <person name="Copeland A."/>
            <person name="Lucas S."/>
            <person name="Lapidus A."/>
            <person name="Barry K."/>
            <person name="Detter J.C."/>
            <person name="Glavina del Rio T."/>
            <person name="Hammon N."/>
            <person name="Israni S."/>
            <person name="Dalin E."/>
            <person name="Tice H."/>
            <person name="Pitluck S."/>
            <person name="Saunders E."/>
            <person name="Brettin T."/>
            <person name="Bruce D."/>
            <person name="Han C."/>
            <person name="Tapia R."/>
            <person name="Gilna P."/>
            <person name="Schmutz J."/>
            <person name="Larimer F."/>
            <person name="Land M."/>
            <person name="Hauser L."/>
            <person name="Kyrpides N."/>
            <person name="Mikhailova N."/>
            <person name="Viollier P."/>
            <person name="Stephens C."/>
            <person name="Richardson P."/>
        </authorList>
    </citation>
    <scope>NUCLEOTIDE SEQUENCE [LARGE SCALE GENOMIC DNA]</scope>
    <source>
        <strain evidence="2 3">MCS10</strain>
    </source>
</reference>
<dbReference type="eggNOG" id="ENOG5030NX3">
    <property type="taxonomic scope" value="Bacteria"/>
</dbReference>
<feature type="chain" id="PRO_5004168159" evidence="1">
    <location>
        <begin position="28"/>
        <end position="299"/>
    </location>
</feature>
<feature type="signal peptide" evidence="1">
    <location>
        <begin position="1"/>
        <end position="27"/>
    </location>
</feature>
<keyword evidence="1" id="KW-0732">Signal</keyword>
<evidence type="ECO:0000256" key="1">
    <source>
        <dbReference type="SAM" id="SignalP"/>
    </source>
</evidence>
<dbReference type="HOGENOM" id="CLU_908449_0_0_5"/>
<keyword evidence="3" id="KW-1185">Reference proteome</keyword>
<dbReference type="EMBL" id="CP000449">
    <property type="protein sequence ID" value="ABI67047.1"/>
    <property type="molecule type" value="Genomic_DNA"/>
</dbReference>
<name>Q0AKZ6_MARMM</name>
<dbReference type="Proteomes" id="UP000001964">
    <property type="component" value="Chromosome"/>
</dbReference>
<sequence length="299" mass="31477" precursor="true">MKHLLSATSAAAVSMALMAIVPSPSDADIVHLDDVIIDFSLCVGTDCVNGESFGFDTVRLKENNLRLHFDDTSSSASFPSNDWRITINDSSNGGDAYFSIDDATAGRQVFRVNAGAPANSLFVDSQGDVGIGVANASTDIHVRSGNTPTLRLEQDGSSGFTAQTFDIAANEANFFVRDVTNGSSLPFRIQPGADENALFVESTGHIGLGTSNPLGRFHIKGSGSERQMMILEQTDAGTIWTLSNFETGASEGAGNFGINRVGGGVLFKLDQTGNVFFPTLANCTNGIQTDSSGQLSCMP</sequence>
<evidence type="ECO:0000313" key="2">
    <source>
        <dbReference type="EMBL" id="ABI67047.1"/>
    </source>
</evidence>